<accession>A0ACB6RE60</accession>
<keyword evidence="2" id="KW-1185">Reference proteome</keyword>
<evidence type="ECO:0000313" key="2">
    <source>
        <dbReference type="Proteomes" id="UP000799755"/>
    </source>
</evidence>
<comment type="caution">
    <text evidence="1">The sequence shown here is derived from an EMBL/GenBank/DDBJ whole genome shotgun (WGS) entry which is preliminary data.</text>
</comment>
<evidence type="ECO:0000313" key="1">
    <source>
        <dbReference type="EMBL" id="KAF2477407.1"/>
    </source>
</evidence>
<sequence>MDGWGLSDVELMAMFIYFVEFGWIYGLVLGWGVRDFSIESVAGVWEDCNDLLTSQEIVWFSGSSRPQLWFRLRNGANPAKLRRTAAQRPFLGTGFEKWLCSSTFEGNGGTGFALSACNQETGVSNKPCLGHRPPNDRPFFGHAGWFHNSGTVVCIKSVPCSQFITPNLFLPYSLTWYTIQRVGVGSATMRFLRTTSLITAFAMRGLSVAIPALGNSTDNACTPFNYEWTSRCWWRAVPIADAKTAIHNACQQLSSCIPGQQVPMTMPTQGYARDVTAQIRLGAQCGNAEIDWATNCEGYFETYVNDQCGEKGNETHFYQGGTCADVVCSGIREEQV</sequence>
<gene>
    <name evidence="1" type="ORF">BDR25DRAFT_347777</name>
</gene>
<dbReference type="EMBL" id="MU003492">
    <property type="protein sequence ID" value="KAF2477407.1"/>
    <property type="molecule type" value="Genomic_DNA"/>
</dbReference>
<organism evidence="1 2">
    <name type="scientific">Lindgomyces ingoldianus</name>
    <dbReference type="NCBI Taxonomy" id="673940"/>
    <lineage>
        <taxon>Eukaryota</taxon>
        <taxon>Fungi</taxon>
        <taxon>Dikarya</taxon>
        <taxon>Ascomycota</taxon>
        <taxon>Pezizomycotina</taxon>
        <taxon>Dothideomycetes</taxon>
        <taxon>Pleosporomycetidae</taxon>
        <taxon>Pleosporales</taxon>
        <taxon>Lindgomycetaceae</taxon>
        <taxon>Lindgomyces</taxon>
    </lineage>
</organism>
<name>A0ACB6RE60_9PLEO</name>
<protein>
    <submittedName>
        <fullName evidence="1">Uncharacterized protein</fullName>
    </submittedName>
</protein>
<proteinExistence type="predicted"/>
<reference evidence="1" key="1">
    <citation type="journal article" date="2020" name="Stud. Mycol.">
        <title>101 Dothideomycetes genomes: a test case for predicting lifestyles and emergence of pathogens.</title>
        <authorList>
            <person name="Haridas S."/>
            <person name="Albert R."/>
            <person name="Binder M."/>
            <person name="Bloem J."/>
            <person name="Labutti K."/>
            <person name="Salamov A."/>
            <person name="Andreopoulos B."/>
            <person name="Baker S."/>
            <person name="Barry K."/>
            <person name="Bills G."/>
            <person name="Bluhm B."/>
            <person name="Cannon C."/>
            <person name="Castanera R."/>
            <person name="Culley D."/>
            <person name="Daum C."/>
            <person name="Ezra D."/>
            <person name="Gonzalez J."/>
            <person name="Henrissat B."/>
            <person name="Kuo A."/>
            <person name="Liang C."/>
            <person name="Lipzen A."/>
            <person name="Lutzoni F."/>
            <person name="Magnuson J."/>
            <person name="Mondo S."/>
            <person name="Nolan M."/>
            <person name="Ohm R."/>
            <person name="Pangilinan J."/>
            <person name="Park H.-J."/>
            <person name="Ramirez L."/>
            <person name="Alfaro M."/>
            <person name="Sun H."/>
            <person name="Tritt A."/>
            <person name="Yoshinaga Y."/>
            <person name="Zwiers L.-H."/>
            <person name="Turgeon B."/>
            <person name="Goodwin S."/>
            <person name="Spatafora J."/>
            <person name="Crous P."/>
            <person name="Grigoriev I."/>
        </authorList>
    </citation>
    <scope>NUCLEOTIDE SEQUENCE</scope>
    <source>
        <strain evidence="1">ATCC 200398</strain>
    </source>
</reference>
<dbReference type="Proteomes" id="UP000799755">
    <property type="component" value="Unassembled WGS sequence"/>
</dbReference>